<dbReference type="Pfam" id="PF14112">
    <property type="entry name" value="DUF4284"/>
    <property type="match status" value="1"/>
</dbReference>
<dbReference type="AlphaFoldDB" id="A0A1H6VLC1"/>
<gene>
    <name evidence="1" type="ORF">SAMN04488018_10976</name>
</gene>
<name>A0A1H6VLC1_9FLAO</name>
<reference evidence="1 2" key="1">
    <citation type="submission" date="2016-10" db="EMBL/GenBank/DDBJ databases">
        <authorList>
            <person name="de Groot N.N."/>
        </authorList>
    </citation>
    <scope>NUCLEOTIDE SEQUENCE [LARGE SCALE GENOMIC DNA]</scope>
    <source>
        <strain evidence="1 2">DSM 23048</strain>
    </source>
</reference>
<dbReference type="RefSeq" id="WP_074746250.1">
    <property type="nucleotide sequence ID" value="NZ_FNYS01000009.1"/>
</dbReference>
<dbReference type="GeneID" id="82257350"/>
<proteinExistence type="predicted"/>
<accession>A0A1H6VLC1</accession>
<dbReference type="Proteomes" id="UP000183077">
    <property type="component" value="Unassembled WGS sequence"/>
</dbReference>
<evidence type="ECO:0000313" key="1">
    <source>
        <dbReference type="EMBL" id="SEJ01520.1"/>
    </source>
</evidence>
<protein>
    <submittedName>
        <fullName evidence="1">Immunity protein 22</fullName>
    </submittedName>
</protein>
<sequence>MEKIHVWIGTFSGTEEEFNAYFEIDKKRVELGIGGSQFDRDIGINWYDDDHIGVYWTSDHNLLRHVVDEVIGSKETLEEIYKDCLSKGLVSANAMIYYFDDDIDVVSDNSLSLGLFYIGKYEL</sequence>
<organism evidence="1 2">
    <name type="scientific">Myroides marinus</name>
    <dbReference type="NCBI Taxonomy" id="703342"/>
    <lineage>
        <taxon>Bacteria</taxon>
        <taxon>Pseudomonadati</taxon>
        <taxon>Bacteroidota</taxon>
        <taxon>Flavobacteriia</taxon>
        <taxon>Flavobacteriales</taxon>
        <taxon>Flavobacteriaceae</taxon>
        <taxon>Myroides</taxon>
    </lineage>
</organism>
<evidence type="ECO:0000313" key="2">
    <source>
        <dbReference type="Proteomes" id="UP000183077"/>
    </source>
</evidence>
<dbReference type="EMBL" id="FNYS01000009">
    <property type="protein sequence ID" value="SEJ01520.1"/>
    <property type="molecule type" value="Genomic_DNA"/>
</dbReference>
<dbReference type="InterPro" id="IPR025560">
    <property type="entry name" value="Imm22"/>
</dbReference>